<evidence type="ECO:0000256" key="5">
    <source>
        <dbReference type="RuleBase" id="RU000383"/>
    </source>
</evidence>
<reference evidence="7" key="1">
    <citation type="submission" date="2021-06" db="EMBL/GenBank/DDBJ databases">
        <title>Comparative genomics, transcriptomics and evolutionary studies reveal genomic signatures of adaptation to plant cell wall in hemibiotrophic fungi.</title>
        <authorList>
            <consortium name="DOE Joint Genome Institute"/>
            <person name="Baroncelli R."/>
            <person name="Diaz J.F."/>
            <person name="Benocci T."/>
            <person name="Peng M."/>
            <person name="Battaglia E."/>
            <person name="Haridas S."/>
            <person name="Andreopoulos W."/>
            <person name="Labutti K."/>
            <person name="Pangilinan J."/>
            <person name="Floch G.L."/>
            <person name="Makela M.R."/>
            <person name="Henrissat B."/>
            <person name="Grigoriev I.V."/>
            <person name="Crouch J.A."/>
            <person name="De Vries R.P."/>
            <person name="Sukno S.A."/>
            <person name="Thon M.R."/>
        </authorList>
    </citation>
    <scope>NUCLEOTIDE SEQUENCE</scope>
    <source>
        <strain evidence="7">CBS 193.32</strain>
    </source>
</reference>
<organism evidence="7 8">
    <name type="scientific">Colletotrichum godetiae</name>
    <dbReference type="NCBI Taxonomy" id="1209918"/>
    <lineage>
        <taxon>Eukaryota</taxon>
        <taxon>Fungi</taxon>
        <taxon>Dikarya</taxon>
        <taxon>Ascomycota</taxon>
        <taxon>Pezizomycotina</taxon>
        <taxon>Sordariomycetes</taxon>
        <taxon>Hypocreomycetidae</taxon>
        <taxon>Glomerellales</taxon>
        <taxon>Glomerellaceae</taxon>
        <taxon>Colletotrichum</taxon>
        <taxon>Colletotrichum acutatum species complex</taxon>
    </lineage>
</organism>
<keyword evidence="2" id="KW-0132">Cell division</keyword>
<dbReference type="SMART" id="SM00385">
    <property type="entry name" value="CYCLIN"/>
    <property type="match status" value="1"/>
</dbReference>
<dbReference type="EMBL" id="JAHMHR010000087">
    <property type="protein sequence ID" value="KAK1657643.1"/>
    <property type="molecule type" value="Genomic_DNA"/>
</dbReference>
<dbReference type="GO" id="GO:0051301">
    <property type="term" value="P:cell division"/>
    <property type="evidence" value="ECO:0007669"/>
    <property type="project" value="UniProtKB-KW"/>
</dbReference>
<feature type="domain" description="Cyclin-like" evidence="6">
    <location>
        <begin position="71"/>
        <end position="160"/>
    </location>
</feature>
<dbReference type="GeneID" id="85465716"/>
<dbReference type="Gene3D" id="1.10.472.10">
    <property type="entry name" value="Cyclin-like"/>
    <property type="match status" value="2"/>
</dbReference>
<keyword evidence="8" id="KW-1185">Reference proteome</keyword>
<gene>
    <name evidence="7" type="ORF">BDP55DRAFT_773843</name>
</gene>
<dbReference type="FunFam" id="1.10.472.10:FF:000010">
    <property type="entry name" value="G1/S-specific cyclin Cln1"/>
    <property type="match status" value="1"/>
</dbReference>
<dbReference type="RefSeq" id="XP_060422407.1">
    <property type="nucleotide sequence ID" value="XM_060581190.1"/>
</dbReference>
<accession>A0AAJ0A6Z5</accession>
<evidence type="ECO:0000256" key="2">
    <source>
        <dbReference type="ARBA" id="ARBA00022618"/>
    </source>
</evidence>
<dbReference type="AlphaFoldDB" id="A0AAJ0A6Z5"/>
<dbReference type="Pfam" id="PF00134">
    <property type="entry name" value="Cyclin_N"/>
    <property type="match status" value="1"/>
</dbReference>
<comment type="similarity">
    <text evidence="1 5">Belongs to the cyclin family.</text>
</comment>
<keyword evidence="4" id="KW-0131">Cell cycle</keyword>
<evidence type="ECO:0000256" key="4">
    <source>
        <dbReference type="ARBA" id="ARBA00023306"/>
    </source>
</evidence>
<dbReference type="PANTHER" id="PTHR10177">
    <property type="entry name" value="CYCLINS"/>
    <property type="match status" value="1"/>
</dbReference>
<dbReference type="InterPro" id="IPR013763">
    <property type="entry name" value="Cyclin-like_dom"/>
</dbReference>
<dbReference type="GO" id="GO:0051726">
    <property type="term" value="P:regulation of cell cycle"/>
    <property type="evidence" value="ECO:0007669"/>
    <property type="project" value="UniProtKB-ARBA"/>
</dbReference>
<dbReference type="Proteomes" id="UP001224890">
    <property type="component" value="Unassembled WGS sequence"/>
</dbReference>
<sequence length="204" mass="23929">MRKMLKRDATELGSPDEVPIAKRQRVSLSRTHELSEEHSQDFLKYMEHAETMLDMRRFPDGIREMRPDIVRHLQVAHAMLGLLPETLFLSVNIVDRFCCEQSFCGEAYYKLIGCTALWIASKYIEEKGRVPSLKRLMQFIPEGYYRDERFFIRLEMDILTELKWRVNPPNSYCFIQLLEMDDDNEAAVRELAVDNCKANLATTN</sequence>
<proteinExistence type="inferred from homology"/>
<protein>
    <submittedName>
        <fullName evidence="7">G1/S-specific cyclin</fullName>
    </submittedName>
</protein>
<dbReference type="InterPro" id="IPR039361">
    <property type="entry name" value="Cyclin"/>
</dbReference>
<evidence type="ECO:0000256" key="3">
    <source>
        <dbReference type="ARBA" id="ARBA00023127"/>
    </source>
</evidence>
<keyword evidence="3 5" id="KW-0195">Cyclin</keyword>
<comment type="caution">
    <text evidence="7">The sequence shown here is derived from an EMBL/GenBank/DDBJ whole genome shotgun (WGS) entry which is preliminary data.</text>
</comment>
<dbReference type="GO" id="GO:0016538">
    <property type="term" value="F:cyclin-dependent protein serine/threonine kinase regulator activity"/>
    <property type="evidence" value="ECO:0007669"/>
    <property type="project" value="UniProtKB-ARBA"/>
</dbReference>
<dbReference type="InterPro" id="IPR036915">
    <property type="entry name" value="Cyclin-like_sf"/>
</dbReference>
<evidence type="ECO:0000259" key="6">
    <source>
        <dbReference type="SMART" id="SM00385"/>
    </source>
</evidence>
<evidence type="ECO:0000256" key="1">
    <source>
        <dbReference type="ARBA" id="ARBA00008742"/>
    </source>
</evidence>
<dbReference type="SUPFAM" id="SSF47954">
    <property type="entry name" value="Cyclin-like"/>
    <property type="match status" value="1"/>
</dbReference>
<evidence type="ECO:0000313" key="8">
    <source>
        <dbReference type="Proteomes" id="UP001224890"/>
    </source>
</evidence>
<evidence type="ECO:0000313" key="7">
    <source>
        <dbReference type="EMBL" id="KAK1657643.1"/>
    </source>
</evidence>
<dbReference type="GO" id="GO:0044843">
    <property type="term" value="P:cell cycle G1/S phase transition"/>
    <property type="evidence" value="ECO:0007669"/>
    <property type="project" value="UniProtKB-ARBA"/>
</dbReference>
<dbReference type="InterPro" id="IPR006671">
    <property type="entry name" value="Cyclin_N"/>
</dbReference>
<name>A0AAJ0A6Z5_9PEZI</name>